<evidence type="ECO:0000313" key="2">
    <source>
        <dbReference type="Proteomes" id="UP000195787"/>
    </source>
</evidence>
<proteinExistence type="predicted"/>
<name>A0A1R4FYU6_9MICO</name>
<keyword evidence="2" id="KW-1185">Reference proteome</keyword>
<dbReference type="EMBL" id="FUHU01000033">
    <property type="protein sequence ID" value="SJM61085.1"/>
    <property type="molecule type" value="Genomic_DNA"/>
</dbReference>
<gene>
    <name evidence="1" type="ORF">CZ674_07515</name>
</gene>
<accession>A0A1R4FYU6</accession>
<dbReference type="AlphaFoldDB" id="A0A1R4FYU6"/>
<evidence type="ECO:0000313" key="1">
    <source>
        <dbReference type="EMBL" id="SJM61085.1"/>
    </source>
</evidence>
<protein>
    <submittedName>
        <fullName evidence="1">Uncharacterized protein</fullName>
    </submittedName>
</protein>
<sequence length="170" mass="18629">MHLADRLTDALPWLAGLSRGVLCRAISNAGIDAAAWTAGDLVSCMDKLSADEGRRFALPPKLSNPAGFFIHRIRTAMTHARMTGWERPSARAKTQAAQTRALAAAEPRPALPRETAAELHEARAAFRAQFAADDRLHELQQAARARLSEAKRAEVMAELDRARNRTARVL</sequence>
<dbReference type="Proteomes" id="UP000195787">
    <property type="component" value="Unassembled WGS sequence"/>
</dbReference>
<organism evidence="1 2">
    <name type="scientific">Agrococcus casei LMG 22410</name>
    <dbReference type="NCBI Taxonomy" id="1255656"/>
    <lineage>
        <taxon>Bacteria</taxon>
        <taxon>Bacillati</taxon>
        <taxon>Actinomycetota</taxon>
        <taxon>Actinomycetes</taxon>
        <taxon>Micrococcales</taxon>
        <taxon>Microbacteriaceae</taxon>
        <taxon>Agrococcus</taxon>
    </lineage>
</organism>
<reference evidence="1 2" key="1">
    <citation type="submission" date="2017-02" db="EMBL/GenBank/DDBJ databases">
        <authorList>
            <person name="Peterson S.W."/>
        </authorList>
    </citation>
    <scope>NUCLEOTIDE SEQUENCE [LARGE SCALE GENOMIC DNA]</scope>
    <source>
        <strain evidence="1 2">LMG 22410</strain>
    </source>
</reference>